<sequence length="538" mass="57719">MADADELETLSRHIAMATVALRGVVAGDRVPAPKKVKPQLTTMQHVVSLLATGTPKHYPRAQGDRRVSPIVAVTATADAGGSLQGLIAGRLLNLRPGKLWTEHPIAVLESFSQATLHPTASFPWTIALTIFAAEKLDAAGIPLPQLAVGGKYVYTVDVDYVSTWINAFTSTVWSLEDLLLDADKKDVVDNLTADNVTTASQTLVAFGDFLKSGFIDRLVTDQLLATKLSSPFLQPTLVGNHPLSTVSSPATMTDGHALSMALATAIDDGDSGDVDGSEDESSGTHAPTITAPISVIFSLTRRSALPYRLNAHIVTVPDPVINEDRVNALKQEFINSILALVSKKEKQKAHLFLQKKLRIPAVTEKPTVHAEAGMMALACAFHSHDRASASQSELAIDRDFADILTKSSQRKKWKSALAERAAGAAGSCICAFESIKLTSANRRPQASIAVPQAEFPLLTFLGSHATVLPWYPPQFGVPIEFLRELLQDLKRALASAAILGNDAASTQSSPRSSGEIETRYEALRDAYKAIKGQRNIAD</sequence>
<protein>
    <submittedName>
        <fullName evidence="1">Uncharacterized protein</fullName>
    </submittedName>
</protein>
<dbReference type="Proteomes" id="UP000814140">
    <property type="component" value="Unassembled WGS sequence"/>
</dbReference>
<accession>A0ACB8T5U8</accession>
<comment type="caution">
    <text evidence="1">The sequence shown here is derived from an EMBL/GenBank/DDBJ whole genome shotgun (WGS) entry which is preliminary data.</text>
</comment>
<evidence type="ECO:0000313" key="2">
    <source>
        <dbReference type="Proteomes" id="UP000814140"/>
    </source>
</evidence>
<reference evidence="1" key="1">
    <citation type="submission" date="2021-03" db="EMBL/GenBank/DDBJ databases">
        <authorList>
            <consortium name="DOE Joint Genome Institute"/>
            <person name="Ahrendt S."/>
            <person name="Looney B.P."/>
            <person name="Miyauchi S."/>
            <person name="Morin E."/>
            <person name="Drula E."/>
            <person name="Courty P.E."/>
            <person name="Chicoki N."/>
            <person name="Fauchery L."/>
            <person name="Kohler A."/>
            <person name="Kuo A."/>
            <person name="Labutti K."/>
            <person name="Pangilinan J."/>
            <person name="Lipzen A."/>
            <person name="Riley R."/>
            <person name="Andreopoulos W."/>
            <person name="He G."/>
            <person name="Johnson J."/>
            <person name="Barry K.W."/>
            <person name="Grigoriev I.V."/>
            <person name="Nagy L."/>
            <person name="Hibbett D."/>
            <person name="Henrissat B."/>
            <person name="Matheny P.B."/>
            <person name="Labbe J."/>
            <person name="Martin F."/>
        </authorList>
    </citation>
    <scope>NUCLEOTIDE SEQUENCE</scope>
    <source>
        <strain evidence="1">HHB10654</strain>
    </source>
</reference>
<gene>
    <name evidence="1" type="ORF">BV25DRAFT_1914870</name>
</gene>
<reference evidence="1" key="2">
    <citation type="journal article" date="2022" name="New Phytol.">
        <title>Evolutionary transition to the ectomycorrhizal habit in the genomes of a hyperdiverse lineage of mushroom-forming fungi.</title>
        <authorList>
            <person name="Looney B."/>
            <person name="Miyauchi S."/>
            <person name="Morin E."/>
            <person name="Drula E."/>
            <person name="Courty P.E."/>
            <person name="Kohler A."/>
            <person name="Kuo A."/>
            <person name="LaButti K."/>
            <person name="Pangilinan J."/>
            <person name="Lipzen A."/>
            <person name="Riley R."/>
            <person name="Andreopoulos W."/>
            <person name="He G."/>
            <person name="Johnson J."/>
            <person name="Nolan M."/>
            <person name="Tritt A."/>
            <person name="Barry K.W."/>
            <person name="Grigoriev I.V."/>
            <person name="Nagy L.G."/>
            <person name="Hibbett D."/>
            <person name="Henrissat B."/>
            <person name="Matheny P.B."/>
            <person name="Labbe J."/>
            <person name="Martin F.M."/>
        </authorList>
    </citation>
    <scope>NUCLEOTIDE SEQUENCE</scope>
    <source>
        <strain evidence="1">HHB10654</strain>
    </source>
</reference>
<evidence type="ECO:0000313" key="1">
    <source>
        <dbReference type="EMBL" id="KAI0063792.1"/>
    </source>
</evidence>
<name>A0ACB8T5U8_9AGAM</name>
<proteinExistence type="predicted"/>
<keyword evidence="2" id="KW-1185">Reference proteome</keyword>
<dbReference type="EMBL" id="MU277201">
    <property type="protein sequence ID" value="KAI0063792.1"/>
    <property type="molecule type" value="Genomic_DNA"/>
</dbReference>
<organism evidence="1 2">
    <name type="scientific">Artomyces pyxidatus</name>
    <dbReference type="NCBI Taxonomy" id="48021"/>
    <lineage>
        <taxon>Eukaryota</taxon>
        <taxon>Fungi</taxon>
        <taxon>Dikarya</taxon>
        <taxon>Basidiomycota</taxon>
        <taxon>Agaricomycotina</taxon>
        <taxon>Agaricomycetes</taxon>
        <taxon>Russulales</taxon>
        <taxon>Auriscalpiaceae</taxon>
        <taxon>Artomyces</taxon>
    </lineage>
</organism>